<sequence>MIGTGDTRETHQPSALDDMDLTGRMLIAMPGMSDPRFEQSLVFICAHSHEGAMGLVVNKMADDLKLADLLEQLDIEATPGARRLPVHFGGPVETGRGFVLHDAGYASSISTLKVSDGFSMTATLDILEDMASGAGPDAALIALGYAGWGPGQLEGEIGQNGWLICDADAKLVFGTRPEAKWADALGRLGISPLTLSAESGTA</sequence>
<proteinExistence type="inferred from homology"/>
<dbReference type="SUPFAM" id="SSF143456">
    <property type="entry name" value="VC0467-like"/>
    <property type="match status" value="1"/>
</dbReference>
<dbReference type="Pfam" id="PF02622">
    <property type="entry name" value="DUF179"/>
    <property type="match status" value="1"/>
</dbReference>
<comment type="similarity">
    <text evidence="1 2">Belongs to the UPF0301 (AlgH) family.</text>
</comment>
<evidence type="ECO:0000256" key="1">
    <source>
        <dbReference type="ARBA" id="ARBA00009600"/>
    </source>
</evidence>
<reference evidence="3 4" key="1">
    <citation type="submission" date="2024-10" db="EMBL/GenBank/DDBJ databases">
        <authorList>
            <person name="Yang X.-N."/>
        </authorList>
    </citation>
    <scope>NUCLEOTIDE SEQUENCE [LARGE SCALE GENOMIC DNA]</scope>
    <source>
        <strain evidence="3 4">CAU 1059</strain>
    </source>
</reference>
<dbReference type="RefSeq" id="WP_377172401.1">
    <property type="nucleotide sequence ID" value="NZ_JBHTJC010000003.1"/>
</dbReference>
<dbReference type="Proteomes" id="UP001607157">
    <property type="component" value="Unassembled WGS sequence"/>
</dbReference>
<dbReference type="HAMAP" id="MF_00758">
    <property type="entry name" value="UPF0301"/>
    <property type="match status" value="1"/>
</dbReference>
<name>A0ABW7IAA9_9RHOB</name>
<evidence type="ECO:0000313" key="4">
    <source>
        <dbReference type="Proteomes" id="UP001607157"/>
    </source>
</evidence>
<gene>
    <name evidence="3" type="ORF">ACGRVM_13470</name>
</gene>
<dbReference type="PANTHER" id="PTHR30327">
    <property type="entry name" value="UNCHARACTERIZED PROTEIN YQGE"/>
    <property type="match status" value="1"/>
</dbReference>
<dbReference type="EMBL" id="JBIHMM010000003">
    <property type="protein sequence ID" value="MFH0254910.1"/>
    <property type="molecule type" value="Genomic_DNA"/>
</dbReference>
<evidence type="ECO:0000313" key="3">
    <source>
        <dbReference type="EMBL" id="MFH0254910.1"/>
    </source>
</evidence>
<protein>
    <recommendedName>
        <fullName evidence="2">UPF0301 protein ACGRVM_13470</fullName>
    </recommendedName>
</protein>
<evidence type="ECO:0000256" key="2">
    <source>
        <dbReference type="HAMAP-Rule" id="MF_00758"/>
    </source>
</evidence>
<dbReference type="Gene3D" id="3.40.1740.10">
    <property type="entry name" value="VC0467-like"/>
    <property type="match status" value="1"/>
</dbReference>
<organism evidence="3 4">
    <name type="scientific">Roseovarius aquimarinus</name>
    <dbReference type="NCBI Taxonomy" id="1229156"/>
    <lineage>
        <taxon>Bacteria</taxon>
        <taxon>Pseudomonadati</taxon>
        <taxon>Pseudomonadota</taxon>
        <taxon>Alphaproteobacteria</taxon>
        <taxon>Rhodobacterales</taxon>
        <taxon>Roseobacteraceae</taxon>
        <taxon>Roseovarius</taxon>
    </lineage>
</organism>
<comment type="caution">
    <text evidence="3">The sequence shown here is derived from an EMBL/GenBank/DDBJ whole genome shotgun (WGS) entry which is preliminary data.</text>
</comment>
<dbReference type="PANTHER" id="PTHR30327:SF1">
    <property type="entry name" value="UPF0301 PROTEIN YQGE"/>
    <property type="match status" value="1"/>
</dbReference>
<dbReference type="NCBIfam" id="NF001268">
    <property type="entry name" value="PRK00228.1-4"/>
    <property type="match status" value="1"/>
</dbReference>
<accession>A0ABW7IAA9</accession>
<dbReference type="InterPro" id="IPR003774">
    <property type="entry name" value="AlgH-like"/>
</dbReference>
<keyword evidence="4" id="KW-1185">Reference proteome</keyword>